<dbReference type="PANTHER" id="PTHR12993">
    <property type="entry name" value="N-ACETYLGLUCOSAMINYL-PHOSPHATIDYLINOSITOL DE-N-ACETYLASE-RELATED"/>
    <property type="match status" value="1"/>
</dbReference>
<dbReference type="InterPro" id="IPR024078">
    <property type="entry name" value="LmbE-like_dom_sf"/>
</dbReference>
<organism evidence="1 2">
    <name type="scientific">Candidatus Accumulibacter phosphatis</name>
    <dbReference type="NCBI Taxonomy" id="327160"/>
    <lineage>
        <taxon>Bacteria</taxon>
        <taxon>Pseudomonadati</taxon>
        <taxon>Pseudomonadota</taxon>
        <taxon>Betaproteobacteria</taxon>
        <taxon>Candidatus Accumulibacter</taxon>
    </lineage>
</organism>
<dbReference type="GO" id="GO:0016811">
    <property type="term" value="F:hydrolase activity, acting on carbon-nitrogen (but not peptide) bonds, in linear amides"/>
    <property type="evidence" value="ECO:0007669"/>
    <property type="project" value="TreeGrafter"/>
</dbReference>
<dbReference type="Gene3D" id="3.40.50.10320">
    <property type="entry name" value="LmbE-like"/>
    <property type="match status" value="1"/>
</dbReference>
<dbReference type="SUPFAM" id="SSF102588">
    <property type="entry name" value="LmbE-like"/>
    <property type="match status" value="1"/>
</dbReference>
<proteinExistence type="predicted"/>
<evidence type="ECO:0000313" key="1">
    <source>
        <dbReference type="EMBL" id="KFB74493.1"/>
    </source>
</evidence>
<dbReference type="EMBL" id="JDVG02000027">
    <property type="protein sequence ID" value="KFB74493.1"/>
    <property type="molecule type" value="Genomic_DNA"/>
</dbReference>
<name>A0A080LZX3_9PROT</name>
<evidence type="ECO:0000313" key="2">
    <source>
        <dbReference type="Proteomes" id="UP000020077"/>
    </source>
</evidence>
<dbReference type="InterPro" id="IPR003737">
    <property type="entry name" value="GlcNAc_PI_deacetylase-related"/>
</dbReference>
<reference evidence="1 2" key="1">
    <citation type="submission" date="2014-02" db="EMBL/GenBank/DDBJ databases">
        <title>Expanding our view of genomic diversity in Candidatus Accumulibacter clades.</title>
        <authorList>
            <person name="Skennerton C.T."/>
            <person name="Barr J.J."/>
            <person name="Slater F.R."/>
            <person name="Bond P.L."/>
            <person name="Tyson G.W."/>
        </authorList>
    </citation>
    <scope>NUCLEOTIDE SEQUENCE [LARGE SCALE GENOMIC DNA]</scope>
    <source>
        <strain evidence="2">BA-91</strain>
    </source>
</reference>
<comment type="caution">
    <text evidence="1">The sequence shown here is derived from an EMBL/GenBank/DDBJ whole genome shotgun (WGS) entry which is preliminary data.</text>
</comment>
<dbReference type="AlphaFoldDB" id="A0A080LZX3"/>
<accession>A0A080LZX3</accession>
<gene>
    <name evidence="1" type="ORF">AW09_000204</name>
</gene>
<protein>
    <submittedName>
        <fullName evidence="1">Bacillithiol biosynthesis deacetylase BshB1</fullName>
    </submittedName>
</protein>
<dbReference type="Pfam" id="PF02585">
    <property type="entry name" value="PIG-L"/>
    <property type="match status" value="1"/>
</dbReference>
<sequence>MPVLNPMASRSFEALRGKAVLVLSAHCDDAPIGCGGTLLRLTAEMGGECEFKAVVFSGGDDAVRVAEEEDAMRSFGISLQTVYPFTDSQLPDHWFDIKREMLDIRDKVGSNRIGLILCPRLEDRHQDHRVIAENAWRVFRQHLILEYEIPKYESDLGHPNVYVTLDATQAQAKVDRLLHSYPSRRIHHWWSREIFLSLMRVRGVEANCTFAEGLYARKWII</sequence>
<dbReference type="Proteomes" id="UP000020077">
    <property type="component" value="Unassembled WGS sequence"/>
</dbReference>
<dbReference type="PANTHER" id="PTHR12993:SF30">
    <property type="entry name" value="N-ACETYL-ALPHA-D-GLUCOSAMINYL L-MALATE DEACETYLASE 1"/>
    <property type="match status" value="1"/>
</dbReference>